<sequence length="350" mass="39582">MNRFISLTPCWRRFPAKKLNMDTPAIEPIWRYRPFQCAIGLPATLFVVLATYVCIGDGLSWAGWYGGSAALMLFWQHFKVPLAVLSLSVPLGAWAIADKRNRTTEEALLRQELALNHQRKTLAHQMRVFEAQEEKRALDLYWGKAKHIAQIMSYQTAGTIALTTEEILIAFEYLFGKGERLWPLSPSADRLKAIRTQLCRITSHTSACSDWLAQRHAEALSEQALNHHHERDELLKQLKGLKSALNKLEREVGLFHASSRPINESLDEALKTTFLLSLTDKHVGICGPNLTTGDIKAAGDSVSDFKTSINWYCQHNEIDPDRNNFESLIVAVQNHGHIRRTRFDAAQPAT</sequence>
<keyword evidence="3" id="KW-1185">Reference proteome</keyword>
<name>E1SRF5_FERBD</name>
<evidence type="ECO:0000313" key="2">
    <source>
        <dbReference type="EMBL" id="ADN75906.1"/>
    </source>
</evidence>
<keyword evidence="1" id="KW-0812">Transmembrane</keyword>
<dbReference type="AlphaFoldDB" id="E1SRF5"/>
<reference evidence="2 3" key="1">
    <citation type="journal article" date="2010" name="Stand. Genomic Sci.">
        <title>Complete genome sequence of Ferrimonas balearica type strain (PAT).</title>
        <authorList>
            <person name="Nolan M."/>
            <person name="Sikorski J."/>
            <person name="Davenport K."/>
            <person name="Lucas S."/>
            <person name="Glavina Del Rio T."/>
            <person name="Tice H."/>
            <person name="Cheng J."/>
            <person name="Goodwin L."/>
            <person name="Pitluck S."/>
            <person name="Liolios K."/>
            <person name="Ivanova N."/>
            <person name="Mavromatis K."/>
            <person name="Ovchinnikova G."/>
            <person name="Pati A."/>
            <person name="Chen A."/>
            <person name="Palaniappan K."/>
            <person name="Land M."/>
            <person name="Hauser L."/>
            <person name="Chang Y."/>
            <person name="Jeffries C."/>
            <person name="Tapia R."/>
            <person name="Brettin T."/>
            <person name="Detter J."/>
            <person name="Han C."/>
            <person name="Yasawong M."/>
            <person name="Rohde M."/>
            <person name="Tindall B."/>
            <person name="Goker M."/>
            <person name="Woyke T."/>
            <person name="Bristow J."/>
            <person name="Eisen J."/>
            <person name="Markowitz V."/>
            <person name="Hugenholtz P."/>
            <person name="Kyrpides N."/>
            <person name="Klenk H."/>
            <person name="Lapidus A."/>
        </authorList>
    </citation>
    <scope>NUCLEOTIDE SEQUENCE [LARGE SCALE GENOMIC DNA]</scope>
    <source>
        <strain evidence="3">DSM 9799 / CCM 4581 / KCTC 23876 / PAT</strain>
    </source>
</reference>
<proteinExistence type="predicted"/>
<keyword evidence="1" id="KW-1133">Transmembrane helix</keyword>
<dbReference type="KEGG" id="fbl:Fbal_1702"/>
<accession>E1SRF5</accession>
<protein>
    <submittedName>
        <fullName evidence="2">Uncharacterized protein</fullName>
    </submittedName>
</protein>
<dbReference type="Proteomes" id="UP000006683">
    <property type="component" value="Chromosome"/>
</dbReference>
<feature type="transmembrane region" description="Helical" evidence="1">
    <location>
        <begin position="39"/>
        <end position="66"/>
    </location>
</feature>
<feature type="transmembrane region" description="Helical" evidence="1">
    <location>
        <begin position="78"/>
        <end position="97"/>
    </location>
</feature>
<organism evidence="2 3">
    <name type="scientific">Ferrimonas balearica (strain DSM 9799 / CCM 4581 / KCTC 23876 / PAT)</name>
    <dbReference type="NCBI Taxonomy" id="550540"/>
    <lineage>
        <taxon>Bacteria</taxon>
        <taxon>Pseudomonadati</taxon>
        <taxon>Pseudomonadota</taxon>
        <taxon>Gammaproteobacteria</taxon>
        <taxon>Alteromonadales</taxon>
        <taxon>Ferrimonadaceae</taxon>
        <taxon>Ferrimonas</taxon>
    </lineage>
</organism>
<evidence type="ECO:0000313" key="3">
    <source>
        <dbReference type="Proteomes" id="UP000006683"/>
    </source>
</evidence>
<gene>
    <name evidence="2" type="ordered locus">Fbal_1702</name>
</gene>
<evidence type="ECO:0000256" key="1">
    <source>
        <dbReference type="SAM" id="Phobius"/>
    </source>
</evidence>
<keyword evidence="1" id="KW-0472">Membrane</keyword>
<dbReference type="HOGENOM" id="CLU_791667_0_0_6"/>
<dbReference type="EMBL" id="CP002209">
    <property type="protein sequence ID" value="ADN75906.1"/>
    <property type="molecule type" value="Genomic_DNA"/>
</dbReference>